<name>A0AAE0ZIK4_9GAST</name>
<dbReference type="EMBL" id="JAWDGP010003866">
    <property type="protein sequence ID" value="KAK3770109.1"/>
    <property type="molecule type" value="Genomic_DNA"/>
</dbReference>
<evidence type="ECO:0000259" key="9">
    <source>
        <dbReference type="Pfam" id="PF25373"/>
    </source>
</evidence>
<protein>
    <recommendedName>
        <fullName evidence="12">Protein strawberry notch homolog 1</fullName>
    </recommendedName>
</protein>
<feature type="compositionally biased region" description="Polar residues" evidence="6">
    <location>
        <begin position="37"/>
        <end position="53"/>
    </location>
</feature>
<evidence type="ECO:0000313" key="10">
    <source>
        <dbReference type="EMBL" id="KAK3770109.1"/>
    </source>
</evidence>
<dbReference type="InterPro" id="IPR027417">
    <property type="entry name" value="P-loop_NTPase"/>
</dbReference>
<keyword evidence="11" id="KW-1185">Reference proteome</keyword>
<dbReference type="GO" id="GO:0009967">
    <property type="term" value="P:positive regulation of signal transduction"/>
    <property type="evidence" value="ECO:0007669"/>
    <property type="project" value="UniProtKB-ARBA"/>
</dbReference>
<evidence type="ECO:0000259" key="7">
    <source>
        <dbReference type="Pfam" id="PF13871"/>
    </source>
</evidence>
<dbReference type="PANTHER" id="PTHR12706:SF30">
    <property type="entry name" value="PROTEIN STRAWBERRY NOTCH-RELATED"/>
    <property type="match status" value="1"/>
</dbReference>
<dbReference type="FunFam" id="3.40.50.300:FF:000282">
    <property type="entry name" value="Strawberry notch homolog 1 (Drosophila)"/>
    <property type="match status" value="1"/>
</dbReference>
<dbReference type="InterPro" id="IPR057332">
    <property type="entry name" value="SBNO_a/b_dom"/>
</dbReference>
<dbReference type="InterPro" id="IPR026741">
    <property type="entry name" value="SNO"/>
</dbReference>
<keyword evidence="4" id="KW-0539">Nucleus</keyword>
<feature type="compositionally biased region" description="Polar residues" evidence="6">
    <location>
        <begin position="1681"/>
        <end position="1699"/>
    </location>
</feature>
<evidence type="ECO:0000256" key="5">
    <source>
        <dbReference type="SAM" id="Coils"/>
    </source>
</evidence>
<dbReference type="InterPro" id="IPR026937">
    <property type="entry name" value="SBNO_Helicase_C_dom"/>
</dbReference>
<comment type="caution">
    <text evidence="10">The sequence shown here is derived from an EMBL/GenBank/DDBJ whole genome shotgun (WGS) entry which is preliminary data.</text>
</comment>
<dbReference type="Proteomes" id="UP001283361">
    <property type="component" value="Unassembled WGS sequence"/>
</dbReference>
<feature type="domain" description="SBNO alpha/beta" evidence="9">
    <location>
        <begin position="1476"/>
        <end position="1593"/>
    </location>
</feature>
<feature type="compositionally biased region" description="Basic and acidic residues" evidence="6">
    <location>
        <begin position="1010"/>
        <end position="1025"/>
    </location>
</feature>
<evidence type="ECO:0000259" key="8">
    <source>
        <dbReference type="Pfam" id="PF13872"/>
    </source>
</evidence>
<feature type="compositionally biased region" description="Polar residues" evidence="6">
    <location>
        <begin position="1743"/>
        <end position="1752"/>
    </location>
</feature>
<feature type="domain" description="Strawberry notch AAA" evidence="8">
    <location>
        <begin position="562"/>
        <end position="868"/>
    </location>
</feature>
<evidence type="ECO:0000256" key="6">
    <source>
        <dbReference type="SAM" id="MobiDB-lite"/>
    </source>
</evidence>
<feature type="region of interest" description="Disordered" evidence="6">
    <location>
        <begin position="35"/>
        <end position="55"/>
    </location>
</feature>
<keyword evidence="3 5" id="KW-0175">Coiled coil</keyword>
<gene>
    <name evidence="10" type="ORF">RRG08_007021</name>
</gene>
<proteinExistence type="inferred from homology"/>
<feature type="domain" description="Strawberry notch helicase C" evidence="7">
    <location>
        <begin position="1161"/>
        <end position="1438"/>
    </location>
</feature>
<dbReference type="Gene3D" id="3.40.50.300">
    <property type="entry name" value="P-loop containing nucleotide triphosphate hydrolases"/>
    <property type="match status" value="1"/>
</dbReference>
<sequence>METEATDGGAFPDLISAALHGAGISGDDLAFDFSDFNDGTTDSGSEELQNTPTDKAAQPEFVPAVLPTTSRLPLATGQVESTSAALHVLPPTNLQQMQNARPVLHSNQPMTIINPPHIRPQSSVLPGKPTAKVARIVPQVRRVQTAPQGIHYQTMSQPVASDGLKSQSLIQQPITAQGMQSFKIVRSPAPVAVSQGQPVHTLHKNIRSQPIPRHLNRSISTSVLAPQSPGTSVLKSNGIVTGNKVSNSIIHIPASSSGMQPQQTQHVLVNHAPGTAGQASSQVLKVTTRGKAVTTEDISKIVSSLPNFKSGSKIIVNTAGGSSQATIQVVSKEDAQALQIAQGNGLAVQAVRTTEETKSNSSVPVILPNPIISTLRPSGSSNNISNSHSVSPVPMAGIPQVIQGHVPHNSKVNPGLAVKTKISRLPLPPTLVSSGVVNHIPTPQLQQQQQQPQQLQPVASSHPNSFRLAPNIPNISDMRKLVSFQPIMQNGPLKTSMSSKDLTKQWSEHNTALRRAHSAQNLQRNLSHFQREEEEIEEEVEELGHAETYAEYTPSKLNFGKKHPDPVVETSSLSSVEPPDIKYQLRILDECVDEDARLSALQLESITYASQRHQTILPNGQRAGYLIGDGAGVGKGRTIAGIIFENYVHRRKRALWLSVSNDLKVDAERDLRDIGAGHIDVFSLNKFKYYSKLSSKENNGCKKGVIFATYSSLIGESQAEGKYNTRLKQLLKWLGHDFEGVIVFDECHKAKNLCPTGSSKPTKTGQTVLELQNRLPKARVVYASATGASEPKNMAYMTRLGLWGEGTPFKEFTDFIQAVERRGVGAMELVAMDAKSRGMYIARQLSFHGVTFRIEEIPLEKDFEKVYNLAVEMWVEARELFQQAAELIEAEHRMKKSMWGQFWSAHQRFFKYLCISAKVNRCVDVAREAVRYGKCVVIGLQSTGEARTLEQVEEAGGDLTDFVSTAKGVFQTLVERHFPASTRGRALDIIKQVSNSHKNRDSPNMWKRKKAEEEPPKKKQKKEDSSDPESNESSSDVSDIGFVSTSDSDMSSSDDEEHNPFANGWNSDDDDPWCKKKKRKRESPKKKKKLKKKKATKKKGKESDSEEEEDDEFDRALTKAGLLNKAPTQFDGHSGNWEKASAMKTELLSRIEYLGERLPPNTLDQLIDELGGPENVAEMTGRKSRVVSTDDGVQFESRSESDVPLEILNLTEKQRFMDGEKFIAIISEAASSGISLQADRRAANQRRRVHITLELPWSADRAIQQFGRTHRSNQVSSPEYLFLISELAGERRFAATVAKRLESLGALTHGDRRATESRDLSRFNIDNKYGRLALEAVMKSVLDMQADAYGVAAPKSYEGDFFKDVKEALIGVGMINVDPKTGYTTLEKDFSSISKFLNRILGMKVAVQNALFTYFTETLTSIILDAKRNGRWDMGIMDLGSGEEKVRKIETRVFVGNTATNTAKTELTKFAVERGMPWHMALELWRRCGTTDEGFYCSLQDRGCRKTSILVVYHSKNKKREQLFSIYRPNTGRQARCETLPEVKKKYKKCLPDVAEPLWQDQYQASESQCCHRYWRGNCRKLATGQACDFGLRTRFYHVLSGSVLSVWSKVEGVLVSLTASSRMQIIRLRTEDNQRIVGSLIPSNSVTALEHVLAQDSAKNYMEKHDNPFNYQPYIPGSSSKNYVGNNSSNRPPRQSVQGPVPIATNALASSSTACASSTAVENKAALSASPSVPPAAPSTAETNDCDTSPPTDEVIEPPELLSMPTLVW</sequence>
<feature type="compositionally biased region" description="Low complexity" evidence="6">
    <location>
        <begin position="1031"/>
        <end position="1051"/>
    </location>
</feature>
<comment type="subcellular location">
    <subcellularLocation>
        <location evidence="1">Nucleus</location>
    </subcellularLocation>
</comment>
<dbReference type="GO" id="GO:0006355">
    <property type="term" value="P:regulation of DNA-templated transcription"/>
    <property type="evidence" value="ECO:0007669"/>
    <property type="project" value="InterPro"/>
</dbReference>
<dbReference type="Pfam" id="PF25373">
    <property type="entry name" value="SBNO"/>
    <property type="match status" value="1"/>
</dbReference>
<feature type="coiled-coil region" evidence="5">
    <location>
        <begin position="519"/>
        <end position="546"/>
    </location>
</feature>
<reference evidence="10" key="1">
    <citation type="journal article" date="2023" name="G3 (Bethesda)">
        <title>A reference genome for the long-term kleptoplast-retaining sea slug Elysia crispata morphotype clarki.</title>
        <authorList>
            <person name="Eastman K.E."/>
            <person name="Pendleton A.L."/>
            <person name="Shaikh M.A."/>
            <person name="Suttiyut T."/>
            <person name="Ogas R."/>
            <person name="Tomko P."/>
            <person name="Gavelis G."/>
            <person name="Widhalm J.R."/>
            <person name="Wisecaver J.H."/>
        </authorList>
    </citation>
    <scope>NUCLEOTIDE SEQUENCE</scope>
    <source>
        <strain evidence="10">ECLA1</strain>
    </source>
</reference>
<evidence type="ECO:0000256" key="4">
    <source>
        <dbReference type="ARBA" id="ARBA00023242"/>
    </source>
</evidence>
<organism evidence="10 11">
    <name type="scientific">Elysia crispata</name>
    <name type="common">lettuce slug</name>
    <dbReference type="NCBI Taxonomy" id="231223"/>
    <lineage>
        <taxon>Eukaryota</taxon>
        <taxon>Metazoa</taxon>
        <taxon>Spiralia</taxon>
        <taxon>Lophotrochozoa</taxon>
        <taxon>Mollusca</taxon>
        <taxon>Gastropoda</taxon>
        <taxon>Heterobranchia</taxon>
        <taxon>Euthyneura</taxon>
        <taxon>Panpulmonata</taxon>
        <taxon>Sacoglossa</taxon>
        <taxon>Placobranchoidea</taxon>
        <taxon>Plakobranchidae</taxon>
        <taxon>Elysia</taxon>
    </lineage>
</organism>
<feature type="compositionally biased region" description="Basic residues" evidence="6">
    <location>
        <begin position="1075"/>
        <end position="1100"/>
    </location>
</feature>
<dbReference type="GO" id="GO:0042393">
    <property type="term" value="F:histone binding"/>
    <property type="evidence" value="ECO:0007669"/>
    <property type="project" value="TreeGrafter"/>
</dbReference>
<evidence type="ECO:0008006" key="12">
    <source>
        <dbReference type="Google" id="ProtNLM"/>
    </source>
</evidence>
<dbReference type="Pfam" id="PF13872">
    <property type="entry name" value="AAA_34"/>
    <property type="match status" value="1"/>
</dbReference>
<feature type="region of interest" description="Disordered" evidence="6">
    <location>
        <begin position="1681"/>
        <end position="1701"/>
    </location>
</feature>
<dbReference type="GO" id="GO:0005634">
    <property type="term" value="C:nucleus"/>
    <property type="evidence" value="ECO:0007669"/>
    <property type="project" value="UniProtKB-SubCell"/>
</dbReference>
<comment type="similarity">
    <text evidence="2">Belongs to the SBNO family.</text>
</comment>
<evidence type="ECO:0000313" key="11">
    <source>
        <dbReference type="Proteomes" id="UP001283361"/>
    </source>
</evidence>
<dbReference type="Pfam" id="PF13871">
    <property type="entry name" value="Helicase_C_4"/>
    <property type="match status" value="1"/>
</dbReference>
<feature type="region of interest" description="Disordered" evidence="6">
    <location>
        <begin position="1724"/>
        <end position="1770"/>
    </location>
</feature>
<evidence type="ECO:0000256" key="3">
    <source>
        <dbReference type="ARBA" id="ARBA00023054"/>
    </source>
</evidence>
<dbReference type="SUPFAM" id="SSF52540">
    <property type="entry name" value="P-loop containing nucleoside triphosphate hydrolases"/>
    <property type="match status" value="2"/>
</dbReference>
<evidence type="ECO:0000256" key="2">
    <source>
        <dbReference type="ARBA" id="ARBA00006992"/>
    </source>
</evidence>
<dbReference type="InterPro" id="IPR039187">
    <property type="entry name" value="SNO_AAA"/>
</dbReference>
<feature type="region of interest" description="Disordered" evidence="6">
    <location>
        <begin position="991"/>
        <end position="1112"/>
    </location>
</feature>
<dbReference type="PANTHER" id="PTHR12706">
    <property type="entry name" value="STRAWBERRY NOTCH-RELATED"/>
    <property type="match status" value="1"/>
</dbReference>
<dbReference type="GO" id="GO:0031490">
    <property type="term" value="F:chromatin DNA binding"/>
    <property type="evidence" value="ECO:0007669"/>
    <property type="project" value="TreeGrafter"/>
</dbReference>
<accession>A0AAE0ZIK4</accession>
<evidence type="ECO:0000256" key="1">
    <source>
        <dbReference type="ARBA" id="ARBA00004123"/>
    </source>
</evidence>